<accession>A0A8H4PWT6</accession>
<comment type="caution">
    <text evidence="2">The sequence shown here is derived from an EMBL/GenBank/DDBJ whole genome shotgun (WGS) entry which is preliminary data.</text>
</comment>
<evidence type="ECO:0000256" key="1">
    <source>
        <dbReference type="SAM" id="MobiDB-lite"/>
    </source>
</evidence>
<name>A0A8H4PWT6_9HYPO</name>
<dbReference type="Proteomes" id="UP000557566">
    <property type="component" value="Unassembled WGS sequence"/>
</dbReference>
<reference evidence="2 3" key="1">
    <citation type="journal article" date="2020" name="Genome Biol. Evol.">
        <title>A new high-quality draft genome assembly of the Chinese cordyceps Ophiocordyceps sinensis.</title>
        <authorList>
            <person name="Shu R."/>
            <person name="Zhang J."/>
            <person name="Meng Q."/>
            <person name="Zhang H."/>
            <person name="Zhou G."/>
            <person name="Li M."/>
            <person name="Wu P."/>
            <person name="Zhao Y."/>
            <person name="Chen C."/>
            <person name="Qin Q."/>
        </authorList>
    </citation>
    <scope>NUCLEOTIDE SEQUENCE [LARGE SCALE GENOMIC DNA]</scope>
    <source>
        <strain evidence="2 3">IOZ07</strain>
    </source>
</reference>
<proteinExistence type="predicted"/>
<feature type="compositionally biased region" description="Polar residues" evidence="1">
    <location>
        <begin position="327"/>
        <end position="337"/>
    </location>
</feature>
<dbReference type="EMBL" id="JAAVMX010000002">
    <property type="protein sequence ID" value="KAF4511815.1"/>
    <property type="molecule type" value="Genomic_DNA"/>
</dbReference>
<protein>
    <submittedName>
        <fullName evidence="2">Uncharacterized protein</fullName>
    </submittedName>
</protein>
<dbReference type="OrthoDB" id="5143322at2759"/>
<feature type="region of interest" description="Disordered" evidence="1">
    <location>
        <begin position="317"/>
        <end position="337"/>
    </location>
</feature>
<feature type="region of interest" description="Disordered" evidence="1">
    <location>
        <begin position="706"/>
        <end position="761"/>
    </location>
</feature>
<sequence length="761" mass="80210">MMSQLDLEALERACMADLGRARQDELPLSNRELHGPSFLPTRNNTARHIPAAYRENLKSKWSVQIRDEEAAQIDGLANDDARPWATKRGLDIRPPEIPASRPLQAHSGNSKRPVFVASKAPVGRLGGLIPPGTPSKASSPQIKPDGLENARVSPAALRKPVPAQAKPTALDATSKRAALGATSKPAALDATPKPTALAGPPKKPPVPPHKSVCSGNCQLQSAAGTSPVMVQFDMRINNVPPGAALIFVFPGNDRKVYDIQDLKVPVTDDQCCVVASNDGNTKYRVNLETIELTREFNKYLECLRRLVMMQNERNARAGISNPPVSKGPSTPVKSDSTQVTTQRAACPQEVERPVTAGLAIGATERPVTAGLAIGTTERPVTAGLAIGTTERPVTVGLAIGATERPVTAGLAIGTTERPVTAGLAIGATERPVTAGLAIGATERPVTAGLAIGATGNAQERLYRLIHRLVPGFAGCQLSDKEAERFNGDYLNMIKTLEGIERQLKPESPSSCLASLKELEVGQNPTPLRYTLDEMKSLNTHATLRTKQQESLSIKALMAGNSAAKSATPAKSASPTQLPNFAECRDWLFGSSTNVKPLAKTIATPTQQSIDAVEPLAKTTATPTQQSIGAVEPLAKTTATPTQQSIDAVKPLAKTTATHTQQSIDAVKPLAKTTAPPTQQSIDAASSTFPPARLGWETLCDGAVVSSSEPMEIDSPPAPKAVLPASKLATPAAATSATKRGTTKPGPLHKVPRPGLSTSRWA</sequence>
<evidence type="ECO:0000313" key="3">
    <source>
        <dbReference type="Proteomes" id="UP000557566"/>
    </source>
</evidence>
<gene>
    <name evidence="2" type="ORF">G6O67_001023</name>
</gene>
<keyword evidence="3" id="KW-1185">Reference proteome</keyword>
<evidence type="ECO:0000313" key="2">
    <source>
        <dbReference type="EMBL" id="KAF4511815.1"/>
    </source>
</evidence>
<dbReference type="AlphaFoldDB" id="A0A8H4PWT6"/>
<organism evidence="2 3">
    <name type="scientific">Ophiocordyceps sinensis</name>
    <dbReference type="NCBI Taxonomy" id="72228"/>
    <lineage>
        <taxon>Eukaryota</taxon>
        <taxon>Fungi</taxon>
        <taxon>Dikarya</taxon>
        <taxon>Ascomycota</taxon>
        <taxon>Pezizomycotina</taxon>
        <taxon>Sordariomycetes</taxon>
        <taxon>Hypocreomycetidae</taxon>
        <taxon>Hypocreales</taxon>
        <taxon>Ophiocordycipitaceae</taxon>
        <taxon>Ophiocordyceps</taxon>
    </lineage>
</organism>
<feature type="region of interest" description="Disordered" evidence="1">
    <location>
        <begin position="87"/>
        <end position="213"/>
    </location>
</feature>